<dbReference type="EMBL" id="AZGF01000010">
    <property type="protein sequence ID" value="KRM12164.1"/>
    <property type="molecule type" value="Genomic_DNA"/>
</dbReference>
<reference evidence="1 2" key="1">
    <citation type="journal article" date="2015" name="Genome Announc.">
        <title>Expanding the biotechnology potential of lactobacilli through comparative genomics of 213 strains and associated genera.</title>
        <authorList>
            <person name="Sun Z."/>
            <person name="Harris H.M."/>
            <person name="McCann A."/>
            <person name="Guo C."/>
            <person name="Argimon S."/>
            <person name="Zhang W."/>
            <person name="Yang X."/>
            <person name="Jeffery I.B."/>
            <person name="Cooney J.C."/>
            <person name="Kagawa T.F."/>
            <person name="Liu W."/>
            <person name="Song Y."/>
            <person name="Salvetti E."/>
            <person name="Wrobel A."/>
            <person name="Rasinkangas P."/>
            <person name="Parkhill J."/>
            <person name="Rea M.C."/>
            <person name="O'Sullivan O."/>
            <person name="Ritari J."/>
            <person name="Douillard F.P."/>
            <person name="Paul Ross R."/>
            <person name="Yang R."/>
            <person name="Briner A.E."/>
            <person name="Felis G.E."/>
            <person name="de Vos W.M."/>
            <person name="Barrangou R."/>
            <person name="Klaenhammer T.R."/>
            <person name="Caufield P.W."/>
            <person name="Cui Y."/>
            <person name="Zhang H."/>
            <person name="O'Toole P.W."/>
        </authorList>
    </citation>
    <scope>NUCLEOTIDE SEQUENCE [LARGE SCALE GENOMIC DNA]</scope>
    <source>
        <strain evidence="1 2">DSM 5007</strain>
    </source>
</reference>
<gene>
    <name evidence="1" type="ORF">FD16_GL000239</name>
</gene>
<dbReference type="InterPro" id="IPR013321">
    <property type="entry name" value="Arc_rbn_hlx_hlx"/>
</dbReference>
<evidence type="ECO:0000313" key="2">
    <source>
        <dbReference type="Proteomes" id="UP000051820"/>
    </source>
</evidence>
<dbReference type="eggNOG" id="ENOG50344FP">
    <property type="taxonomic scope" value="Bacteria"/>
</dbReference>
<dbReference type="Proteomes" id="UP000051820">
    <property type="component" value="Unassembled WGS sequence"/>
</dbReference>
<organism evidence="1 2">
    <name type="scientific">Paucilactobacillus suebicus DSM 5007 = KCTC 3549</name>
    <dbReference type="NCBI Taxonomy" id="1423807"/>
    <lineage>
        <taxon>Bacteria</taxon>
        <taxon>Bacillati</taxon>
        <taxon>Bacillota</taxon>
        <taxon>Bacilli</taxon>
        <taxon>Lactobacillales</taxon>
        <taxon>Lactobacillaceae</taxon>
        <taxon>Paucilactobacillus</taxon>
    </lineage>
</organism>
<proteinExistence type="predicted"/>
<keyword evidence="2" id="KW-1185">Reference proteome</keyword>
<dbReference type="STRING" id="1423807.FD16_GL000239"/>
<comment type="caution">
    <text evidence="1">The sequence shown here is derived from an EMBL/GenBank/DDBJ whole genome shotgun (WGS) entry which is preliminary data.</text>
</comment>
<protein>
    <submittedName>
        <fullName evidence="1">DNA-damage-inducible protein J</fullName>
    </submittedName>
</protein>
<evidence type="ECO:0000313" key="1">
    <source>
        <dbReference type="EMBL" id="KRM12164.1"/>
    </source>
</evidence>
<sequence length="108" mass="11804">MAQHDIINLKKGMISMAQQVKKRIQVTMDKGIAESAEFIINKAGLTPGTVISMVYAEINRTGKIPVKPQADAKDLATAKLIDASYNTPSVKLDNDSDIKDFFEDDGGY</sequence>
<dbReference type="Gene3D" id="1.10.1220.10">
    <property type="entry name" value="Met repressor-like"/>
    <property type="match status" value="1"/>
</dbReference>
<name>A0A0R1W8G2_9LACO</name>
<dbReference type="PATRIC" id="fig|1423807.3.peg.242"/>
<dbReference type="AlphaFoldDB" id="A0A0R1W8G2"/>
<dbReference type="GO" id="GO:0006355">
    <property type="term" value="P:regulation of DNA-templated transcription"/>
    <property type="evidence" value="ECO:0007669"/>
    <property type="project" value="InterPro"/>
</dbReference>
<accession>A0A0R1W8G2</accession>